<accession>C0EX59</accession>
<reference evidence="1 2" key="1">
    <citation type="submission" date="2009-01" db="EMBL/GenBank/DDBJ databases">
        <authorList>
            <person name="Fulton L."/>
            <person name="Clifton S."/>
            <person name="Fulton B."/>
            <person name="Xu J."/>
            <person name="Minx P."/>
            <person name="Pepin K.H."/>
            <person name="Johnson M."/>
            <person name="Bhonagiri V."/>
            <person name="Nash W.E."/>
            <person name="Mardis E.R."/>
            <person name="Wilson R.K."/>
        </authorList>
    </citation>
    <scope>NUCLEOTIDE SEQUENCE [LARGE SCALE GENOMIC DNA]</scope>
    <source>
        <strain evidence="1 2">DSM 3353</strain>
    </source>
</reference>
<organism evidence="1 2">
    <name type="scientific">Anaerobutyricum hallii DSM 3353</name>
    <dbReference type="NCBI Taxonomy" id="411469"/>
    <lineage>
        <taxon>Bacteria</taxon>
        <taxon>Bacillati</taxon>
        <taxon>Bacillota</taxon>
        <taxon>Clostridia</taxon>
        <taxon>Lachnospirales</taxon>
        <taxon>Lachnospiraceae</taxon>
        <taxon>Anaerobutyricum</taxon>
    </lineage>
</organism>
<protein>
    <submittedName>
        <fullName evidence="1">Uncharacterized protein</fullName>
    </submittedName>
</protein>
<evidence type="ECO:0000313" key="2">
    <source>
        <dbReference type="Proteomes" id="UP000003174"/>
    </source>
</evidence>
<comment type="caution">
    <text evidence="1">The sequence shown here is derived from an EMBL/GenBank/DDBJ whole genome shotgun (WGS) entry which is preliminary data.</text>
</comment>
<proteinExistence type="predicted"/>
<dbReference type="EMBL" id="ACEP01000089">
    <property type="protein sequence ID" value="EEG36154.1"/>
    <property type="molecule type" value="Genomic_DNA"/>
</dbReference>
<sequence>MLLRRKGTMGLSDIFNIGNIKKENEELKEMLTPDMNDAIDLQHKINDFNK</sequence>
<reference evidence="1 2" key="2">
    <citation type="submission" date="2009-02" db="EMBL/GenBank/DDBJ databases">
        <title>Draft genome sequence of Eubacterium hallii (DSM 3353).</title>
        <authorList>
            <person name="Sudarsanam P."/>
            <person name="Ley R."/>
            <person name="Guruge J."/>
            <person name="Turnbaugh P.J."/>
            <person name="Mahowald M."/>
            <person name="Liep D."/>
            <person name="Gordon J."/>
        </authorList>
    </citation>
    <scope>NUCLEOTIDE SEQUENCE [LARGE SCALE GENOMIC DNA]</scope>
    <source>
        <strain evidence="1 2">DSM 3353</strain>
    </source>
</reference>
<name>C0EX59_9FIRM</name>
<evidence type="ECO:0000313" key="1">
    <source>
        <dbReference type="EMBL" id="EEG36154.1"/>
    </source>
</evidence>
<dbReference type="GeneID" id="75049947"/>
<gene>
    <name evidence="1" type="ORF">EUBHAL_02000</name>
</gene>
<dbReference type="AlphaFoldDB" id="C0EX59"/>
<dbReference type="Proteomes" id="UP000003174">
    <property type="component" value="Unassembled WGS sequence"/>
</dbReference>
<dbReference type="RefSeq" id="WP_005348232.1">
    <property type="nucleotide sequence ID" value="NZ_ACEP01000089.1"/>
</dbReference>